<evidence type="ECO:0000313" key="4">
    <source>
        <dbReference type="Proteomes" id="UP001162131"/>
    </source>
</evidence>
<evidence type="ECO:0000259" key="2">
    <source>
        <dbReference type="PROSITE" id="PS50848"/>
    </source>
</evidence>
<dbReference type="PROSITE" id="PS50848">
    <property type="entry name" value="START"/>
    <property type="match status" value="1"/>
</dbReference>
<evidence type="ECO:0000313" key="3">
    <source>
        <dbReference type="EMBL" id="CAG9322033.1"/>
    </source>
</evidence>
<dbReference type="EMBL" id="CAJZBQ010000030">
    <property type="protein sequence ID" value="CAG9322033.1"/>
    <property type="molecule type" value="Genomic_DNA"/>
</dbReference>
<feature type="compositionally biased region" description="Basic and acidic residues" evidence="1">
    <location>
        <begin position="1"/>
        <end position="10"/>
    </location>
</feature>
<accession>A0AAU9JMG4</accession>
<feature type="region of interest" description="Disordered" evidence="1">
    <location>
        <begin position="1"/>
        <end position="38"/>
    </location>
</feature>
<feature type="domain" description="START" evidence="2">
    <location>
        <begin position="67"/>
        <end position="248"/>
    </location>
</feature>
<dbReference type="Gene3D" id="3.30.530.20">
    <property type="match status" value="1"/>
</dbReference>
<dbReference type="AlphaFoldDB" id="A0AAU9JMG4"/>
<sequence length="248" mass="28889">MGCCEARDSPPAETIKPNSKDNAPITRTPKQFQGKHESSLGFNLTETEEIIDDRVEEIVEYWASLKKDPKWLSIIQTEHIMVKRLEGSKYCENLPVFYSKIYFDKYVTPNIIIKQLNDAKERKKWDKSITDIENIRENLDEVIVYTYISTFGYKGDFLEKKTILKKDDHVVIVTYSIADDSKPPLDGVSRGETLMTVQIIKYKNDRTVMTMITHQNYKDVFASLFSYLIPMKLKEWGTAFRKRVHSLV</sequence>
<proteinExistence type="predicted"/>
<dbReference type="GO" id="GO:0008289">
    <property type="term" value="F:lipid binding"/>
    <property type="evidence" value="ECO:0007669"/>
    <property type="project" value="InterPro"/>
</dbReference>
<dbReference type="SUPFAM" id="SSF55961">
    <property type="entry name" value="Bet v1-like"/>
    <property type="match status" value="1"/>
</dbReference>
<gene>
    <name evidence="3" type="ORF">BSTOLATCC_MIC30415</name>
</gene>
<reference evidence="3" key="1">
    <citation type="submission" date="2021-09" db="EMBL/GenBank/DDBJ databases">
        <authorList>
            <consortium name="AG Swart"/>
            <person name="Singh M."/>
            <person name="Singh A."/>
            <person name="Seah K."/>
            <person name="Emmerich C."/>
        </authorList>
    </citation>
    <scope>NUCLEOTIDE SEQUENCE</scope>
    <source>
        <strain evidence="3">ATCC30299</strain>
    </source>
</reference>
<dbReference type="Proteomes" id="UP001162131">
    <property type="component" value="Unassembled WGS sequence"/>
</dbReference>
<dbReference type="InterPro" id="IPR023393">
    <property type="entry name" value="START-like_dom_sf"/>
</dbReference>
<keyword evidence="4" id="KW-1185">Reference proteome</keyword>
<evidence type="ECO:0000256" key="1">
    <source>
        <dbReference type="SAM" id="MobiDB-lite"/>
    </source>
</evidence>
<protein>
    <recommendedName>
        <fullName evidence="2">START domain-containing protein</fullName>
    </recommendedName>
</protein>
<organism evidence="3 4">
    <name type="scientific">Blepharisma stoltei</name>
    <dbReference type="NCBI Taxonomy" id="1481888"/>
    <lineage>
        <taxon>Eukaryota</taxon>
        <taxon>Sar</taxon>
        <taxon>Alveolata</taxon>
        <taxon>Ciliophora</taxon>
        <taxon>Postciliodesmatophora</taxon>
        <taxon>Heterotrichea</taxon>
        <taxon>Heterotrichida</taxon>
        <taxon>Blepharismidae</taxon>
        <taxon>Blepharisma</taxon>
    </lineage>
</organism>
<comment type="caution">
    <text evidence="3">The sequence shown here is derived from an EMBL/GenBank/DDBJ whole genome shotgun (WGS) entry which is preliminary data.</text>
</comment>
<name>A0AAU9JMG4_9CILI</name>
<dbReference type="InterPro" id="IPR002913">
    <property type="entry name" value="START_lipid-bd_dom"/>
</dbReference>